<evidence type="ECO:0000313" key="1">
    <source>
        <dbReference type="EMBL" id="MDY0748499.1"/>
    </source>
</evidence>
<reference evidence="1 2" key="1">
    <citation type="submission" date="2023-11" db="EMBL/GenBank/DDBJ databases">
        <title>Paucibacter sp. nov., isolated from fresh soil in Korea.</title>
        <authorList>
            <person name="Le N.T.T."/>
        </authorList>
    </citation>
    <scope>NUCLEOTIDE SEQUENCE [LARGE SCALE GENOMIC DNA]</scope>
    <source>
        <strain evidence="1 2">R3-3</strain>
    </source>
</reference>
<dbReference type="EMBL" id="JAXCLA010000010">
    <property type="protein sequence ID" value="MDY0748499.1"/>
    <property type="molecule type" value="Genomic_DNA"/>
</dbReference>
<organism evidence="1 2">
    <name type="scientific">Roseateles agri</name>
    <dbReference type="NCBI Taxonomy" id="3098619"/>
    <lineage>
        <taxon>Bacteria</taxon>
        <taxon>Pseudomonadati</taxon>
        <taxon>Pseudomonadota</taxon>
        <taxon>Betaproteobacteria</taxon>
        <taxon>Burkholderiales</taxon>
        <taxon>Sphaerotilaceae</taxon>
        <taxon>Roseateles</taxon>
    </lineage>
</organism>
<evidence type="ECO:0000313" key="2">
    <source>
        <dbReference type="Proteomes" id="UP001285263"/>
    </source>
</evidence>
<keyword evidence="2" id="KW-1185">Reference proteome</keyword>
<dbReference type="Proteomes" id="UP001285263">
    <property type="component" value="Unassembled WGS sequence"/>
</dbReference>
<gene>
    <name evidence="1" type="ORF">SNE35_28625</name>
</gene>
<sequence length="169" mass="19398">MSLDLETRLRKFYASAPQRIHEVPTLEISHSQMSKTYYLWRETRPATAWTETGLLITLQPANFEVKLAGQGGNLDQQFTINLDLTDVQDEFREQLDRIDLDSEERVRSVFRVYLSDDLTAPQAAQRLQLESVNYQIGSATFSAASPRLNLTRTGELYTPRDIPMLRGFL</sequence>
<dbReference type="RefSeq" id="WP_320426463.1">
    <property type="nucleotide sequence ID" value="NZ_JAXCLA010000010.1"/>
</dbReference>
<dbReference type="InterPro" id="IPR014974">
    <property type="entry name" value="DUF1833"/>
</dbReference>
<name>A0ABU5DSZ6_9BURK</name>
<comment type="caution">
    <text evidence="1">The sequence shown here is derived from an EMBL/GenBank/DDBJ whole genome shotgun (WGS) entry which is preliminary data.</text>
</comment>
<accession>A0ABU5DSZ6</accession>
<protein>
    <submittedName>
        <fullName evidence="1">DUF1833 family protein</fullName>
    </submittedName>
</protein>
<dbReference type="Pfam" id="PF08875">
    <property type="entry name" value="DUF1833"/>
    <property type="match status" value="1"/>
</dbReference>
<proteinExistence type="predicted"/>